<reference evidence="2" key="1">
    <citation type="submission" date="2024-05" db="EMBL/GenBank/DDBJ databases">
        <authorList>
            <person name="Liu Z."/>
        </authorList>
    </citation>
    <scope>NUCLEOTIDE SEQUENCE</scope>
    <source>
        <strain evidence="2">BS1807G30</strain>
    </source>
</reference>
<dbReference type="SUPFAM" id="SSF109854">
    <property type="entry name" value="DinB/YfiT-like putative metalloenzymes"/>
    <property type="match status" value="1"/>
</dbReference>
<feature type="domain" description="DinB-like" evidence="1">
    <location>
        <begin position="15"/>
        <end position="151"/>
    </location>
</feature>
<proteinExistence type="predicted"/>
<dbReference type="EMBL" id="CP157353">
    <property type="protein sequence ID" value="XBM02681.1"/>
    <property type="molecule type" value="Genomic_DNA"/>
</dbReference>
<dbReference type="Gene3D" id="1.20.120.450">
    <property type="entry name" value="dinb family like domain"/>
    <property type="match status" value="1"/>
</dbReference>
<accession>A0AAU7FGG5</accession>
<dbReference type="Pfam" id="PF12867">
    <property type="entry name" value="DinB_2"/>
    <property type="match status" value="1"/>
</dbReference>
<protein>
    <submittedName>
        <fullName evidence="2">DinB family protein</fullName>
    </submittedName>
</protein>
<evidence type="ECO:0000313" key="2">
    <source>
        <dbReference type="EMBL" id="XBM02681.1"/>
    </source>
</evidence>
<dbReference type="InterPro" id="IPR024775">
    <property type="entry name" value="DinB-like"/>
</dbReference>
<dbReference type="RefSeq" id="WP_046527207.1">
    <property type="nucleotide sequence ID" value="NZ_CP157353.1"/>
</dbReference>
<evidence type="ECO:0000259" key="1">
    <source>
        <dbReference type="Pfam" id="PF12867"/>
    </source>
</evidence>
<name>A0AAU7FGG5_9BACI</name>
<sequence>MKTGVLTKTEIMRSLHESLRKLEELVWTCDEATLDESFGEGKWSIKQIVGHLYDTEEVWSERIEQAISNEHTLFASYDPEIYVKGRAYETYTAQEVSALIERLKESRNKTLQRLEKDTWDFSGLHPEEGVMTVQILAETIALHEIHHLDQIKAIMSMRASSDR</sequence>
<organism evidence="2">
    <name type="scientific">Bacillus sp. BS1807G30</name>
    <dbReference type="NCBI Taxonomy" id="3153756"/>
    <lineage>
        <taxon>Bacteria</taxon>
        <taxon>Bacillati</taxon>
        <taxon>Bacillota</taxon>
        <taxon>Bacilli</taxon>
        <taxon>Bacillales</taxon>
        <taxon>Bacillaceae</taxon>
        <taxon>Bacillus</taxon>
    </lineage>
</organism>
<dbReference type="AlphaFoldDB" id="A0AAU7FGG5"/>
<gene>
    <name evidence="2" type="ORF">ABG082_10935</name>
</gene>
<dbReference type="InterPro" id="IPR034660">
    <property type="entry name" value="DinB/YfiT-like"/>
</dbReference>